<organism evidence="2 3">
    <name type="scientific">Glossina pallidipes</name>
    <name type="common">Tsetse fly</name>
    <dbReference type="NCBI Taxonomy" id="7398"/>
    <lineage>
        <taxon>Eukaryota</taxon>
        <taxon>Metazoa</taxon>
        <taxon>Ecdysozoa</taxon>
        <taxon>Arthropoda</taxon>
        <taxon>Hexapoda</taxon>
        <taxon>Insecta</taxon>
        <taxon>Pterygota</taxon>
        <taxon>Neoptera</taxon>
        <taxon>Endopterygota</taxon>
        <taxon>Diptera</taxon>
        <taxon>Brachycera</taxon>
        <taxon>Muscomorpha</taxon>
        <taxon>Hippoboscoidea</taxon>
        <taxon>Glossinidae</taxon>
        <taxon>Glossina</taxon>
    </lineage>
</organism>
<name>A0A1B0A1M6_GLOPL</name>
<dbReference type="EnsemblMetazoa" id="GPAI031753-RA">
    <property type="protein sequence ID" value="GPAI031753-PA"/>
    <property type="gene ID" value="GPAI031753"/>
</dbReference>
<dbReference type="AlphaFoldDB" id="A0A1B0A1M6"/>
<feature type="compositionally biased region" description="Polar residues" evidence="1">
    <location>
        <begin position="40"/>
        <end position="53"/>
    </location>
</feature>
<dbReference type="VEuPathDB" id="VectorBase:GPAI031753"/>
<evidence type="ECO:0000313" key="2">
    <source>
        <dbReference type="EnsemblMetazoa" id="GPAI031753-PA"/>
    </source>
</evidence>
<feature type="compositionally biased region" description="Basic and acidic residues" evidence="1">
    <location>
        <begin position="71"/>
        <end position="83"/>
    </location>
</feature>
<sequence>MSIIDSGRYRLRKDWASVSIPSLVDIDEHADDDVDETDNAALNITSPLPQNAQKPPRRSSLALSWTNSSKESYESAVKHEKSDGSNASNSPELAFNSDENIRSSSPNEPDKMMYFDDGTTNARGTMKNLLSGGGVNGDAIIDKERHRRRRSSLQTKLDRRRRKNVEIAFPIPDQSLGSQSDLTNDGSSAIGSSSGDITCDDIEPNHSAYYPRQKRHSWWNIFIPDNMKNRVLTFQDNENTLYGKLPALCDKC</sequence>
<reference evidence="2" key="2">
    <citation type="submission" date="2020-05" db="UniProtKB">
        <authorList>
            <consortium name="EnsemblMetazoa"/>
        </authorList>
    </citation>
    <scope>IDENTIFICATION</scope>
    <source>
        <strain evidence="2">IAEA</strain>
    </source>
</reference>
<protein>
    <submittedName>
        <fullName evidence="2">Uncharacterized protein</fullName>
    </submittedName>
</protein>
<feature type="compositionally biased region" description="Polar residues" evidence="1">
    <location>
        <begin position="61"/>
        <end position="70"/>
    </location>
</feature>
<reference evidence="3" key="1">
    <citation type="submission" date="2014-03" db="EMBL/GenBank/DDBJ databases">
        <authorList>
            <person name="Aksoy S."/>
            <person name="Warren W."/>
            <person name="Wilson R.K."/>
        </authorList>
    </citation>
    <scope>NUCLEOTIDE SEQUENCE [LARGE SCALE GENOMIC DNA]</scope>
    <source>
        <strain evidence="3">IAEA</strain>
    </source>
</reference>
<evidence type="ECO:0000313" key="3">
    <source>
        <dbReference type="Proteomes" id="UP000092445"/>
    </source>
</evidence>
<proteinExistence type="predicted"/>
<evidence type="ECO:0000256" key="1">
    <source>
        <dbReference type="SAM" id="MobiDB-lite"/>
    </source>
</evidence>
<keyword evidence="3" id="KW-1185">Reference proteome</keyword>
<accession>A0A1B0A1M6</accession>
<dbReference type="Proteomes" id="UP000092445">
    <property type="component" value="Unassembled WGS sequence"/>
</dbReference>
<feature type="region of interest" description="Disordered" evidence="1">
    <location>
        <begin position="31"/>
        <end position="159"/>
    </location>
</feature>